<comment type="similarity">
    <text evidence="1">Belongs to the arylamine N-acetyltransferase family.</text>
</comment>
<keyword evidence="3" id="KW-1185">Reference proteome</keyword>
<dbReference type="OMA" id="YMTGVRN"/>
<accession>A0A1R3RM35</accession>
<dbReference type="Pfam" id="PF00797">
    <property type="entry name" value="Acetyltransf_2"/>
    <property type="match status" value="1"/>
</dbReference>
<dbReference type="PANTHER" id="PTHR11786">
    <property type="entry name" value="N-HYDROXYARYLAMINE O-ACETYLTRANSFERASE"/>
    <property type="match status" value="1"/>
</dbReference>
<dbReference type="InterPro" id="IPR001447">
    <property type="entry name" value="Arylamine_N-AcTrfase"/>
</dbReference>
<reference evidence="3" key="1">
    <citation type="journal article" date="2017" name="Genome Biol.">
        <title>Comparative genomics reveals high biological diversity and specific adaptations in the industrially and medically important fungal genus Aspergillus.</title>
        <authorList>
            <person name="de Vries R.P."/>
            <person name="Riley R."/>
            <person name="Wiebenga A."/>
            <person name="Aguilar-Osorio G."/>
            <person name="Amillis S."/>
            <person name="Uchima C.A."/>
            <person name="Anderluh G."/>
            <person name="Asadollahi M."/>
            <person name="Askin M."/>
            <person name="Barry K."/>
            <person name="Battaglia E."/>
            <person name="Bayram O."/>
            <person name="Benocci T."/>
            <person name="Braus-Stromeyer S.A."/>
            <person name="Caldana C."/>
            <person name="Canovas D."/>
            <person name="Cerqueira G.C."/>
            <person name="Chen F."/>
            <person name="Chen W."/>
            <person name="Choi C."/>
            <person name="Clum A."/>
            <person name="Dos Santos R.A."/>
            <person name="Damasio A.R."/>
            <person name="Diallinas G."/>
            <person name="Emri T."/>
            <person name="Fekete E."/>
            <person name="Flipphi M."/>
            <person name="Freyberg S."/>
            <person name="Gallo A."/>
            <person name="Gournas C."/>
            <person name="Habgood R."/>
            <person name="Hainaut M."/>
            <person name="Harispe M.L."/>
            <person name="Henrissat B."/>
            <person name="Hilden K.S."/>
            <person name="Hope R."/>
            <person name="Hossain A."/>
            <person name="Karabika E."/>
            <person name="Karaffa L."/>
            <person name="Karanyi Z."/>
            <person name="Krasevec N."/>
            <person name="Kuo A."/>
            <person name="Kusch H."/>
            <person name="LaButti K."/>
            <person name="Lagendijk E.L."/>
            <person name="Lapidus A."/>
            <person name="Levasseur A."/>
            <person name="Lindquist E."/>
            <person name="Lipzen A."/>
            <person name="Logrieco A.F."/>
            <person name="MacCabe A."/>
            <person name="Maekelae M.R."/>
            <person name="Malavazi I."/>
            <person name="Melin P."/>
            <person name="Meyer V."/>
            <person name="Mielnichuk N."/>
            <person name="Miskei M."/>
            <person name="Molnar A.P."/>
            <person name="Mule G."/>
            <person name="Ngan C.Y."/>
            <person name="Orejas M."/>
            <person name="Orosz E."/>
            <person name="Ouedraogo J.P."/>
            <person name="Overkamp K.M."/>
            <person name="Park H.-S."/>
            <person name="Perrone G."/>
            <person name="Piumi F."/>
            <person name="Punt P.J."/>
            <person name="Ram A.F."/>
            <person name="Ramon A."/>
            <person name="Rauscher S."/>
            <person name="Record E."/>
            <person name="Riano-Pachon D.M."/>
            <person name="Robert V."/>
            <person name="Roehrig J."/>
            <person name="Ruller R."/>
            <person name="Salamov A."/>
            <person name="Salih N.S."/>
            <person name="Samson R.A."/>
            <person name="Sandor E."/>
            <person name="Sanguinetti M."/>
            <person name="Schuetze T."/>
            <person name="Sepcic K."/>
            <person name="Shelest E."/>
            <person name="Sherlock G."/>
            <person name="Sophianopoulou V."/>
            <person name="Squina F.M."/>
            <person name="Sun H."/>
            <person name="Susca A."/>
            <person name="Todd R.B."/>
            <person name="Tsang A."/>
            <person name="Unkles S.E."/>
            <person name="van de Wiele N."/>
            <person name="van Rossen-Uffink D."/>
            <person name="Oliveira J.V."/>
            <person name="Vesth T.C."/>
            <person name="Visser J."/>
            <person name="Yu J.-H."/>
            <person name="Zhou M."/>
            <person name="Andersen M.R."/>
            <person name="Archer D.B."/>
            <person name="Baker S.E."/>
            <person name="Benoit I."/>
            <person name="Brakhage A.A."/>
            <person name="Braus G.H."/>
            <person name="Fischer R."/>
            <person name="Frisvad J.C."/>
            <person name="Goldman G.H."/>
            <person name="Houbraken J."/>
            <person name="Oakley B."/>
            <person name="Pocsi I."/>
            <person name="Scazzocchio C."/>
            <person name="Seiboth B."/>
            <person name="vanKuyk P.A."/>
            <person name="Wortman J."/>
            <person name="Dyer P.S."/>
            <person name="Grigoriev I.V."/>
        </authorList>
    </citation>
    <scope>NUCLEOTIDE SEQUENCE [LARGE SCALE GENOMIC DNA]</scope>
    <source>
        <strain evidence="3">ITEM 5010</strain>
    </source>
</reference>
<dbReference type="Gene3D" id="3.30.2140.20">
    <property type="match status" value="1"/>
</dbReference>
<protein>
    <submittedName>
        <fullName evidence="2">Uncharacterized protein</fullName>
    </submittedName>
</protein>
<evidence type="ECO:0000313" key="2">
    <source>
        <dbReference type="EMBL" id="OOF95545.1"/>
    </source>
</evidence>
<dbReference type="OrthoDB" id="10260017at2759"/>
<dbReference type="SUPFAM" id="SSF54001">
    <property type="entry name" value="Cysteine proteinases"/>
    <property type="match status" value="1"/>
</dbReference>
<dbReference type="STRING" id="602072.A0A1R3RM35"/>
<dbReference type="EMBL" id="KV907500">
    <property type="protein sequence ID" value="OOF95545.1"/>
    <property type="molecule type" value="Genomic_DNA"/>
</dbReference>
<dbReference type="InterPro" id="IPR053710">
    <property type="entry name" value="Arylamine_NAT_domain_sf"/>
</dbReference>
<organism evidence="2 3">
    <name type="scientific">Aspergillus carbonarius (strain ITEM 5010)</name>
    <dbReference type="NCBI Taxonomy" id="602072"/>
    <lineage>
        <taxon>Eukaryota</taxon>
        <taxon>Fungi</taxon>
        <taxon>Dikarya</taxon>
        <taxon>Ascomycota</taxon>
        <taxon>Pezizomycotina</taxon>
        <taxon>Eurotiomycetes</taxon>
        <taxon>Eurotiomycetidae</taxon>
        <taxon>Eurotiales</taxon>
        <taxon>Aspergillaceae</taxon>
        <taxon>Aspergillus</taxon>
        <taxon>Aspergillus subgen. Circumdati</taxon>
    </lineage>
</organism>
<dbReference type="AlphaFoldDB" id="A0A1R3RM35"/>
<evidence type="ECO:0000313" key="3">
    <source>
        <dbReference type="Proteomes" id="UP000188318"/>
    </source>
</evidence>
<name>A0A1R3RM35_ASPC5</name>
<proteinExistence type="inferred from homology"/>
<dbReference type="PANTHER" id="PTHR11786:SF0">
    <property type="entry name" value="ARYLAMINE N-ACETYLTRANSFERASE 4-RELATED"/>
    <property type="match status" value="1"/>
</dbReference>
<dbReference type="GO" id="GO:0016407">
    <property type="term" value="F:acetyltransferase activity"/>
    <property type="evidence" value="ECO:0007669"/>
    <property type="project" value="InterPro"/>
</dbReference>
<gene>
    <name evidence="2" type="ORF">ASPCADRAFT_170266</name>
</gene>
<dbReference type="VEuPathDB" id="FungiDB:ASPCADRAFT_170266"/>
<evidence type="ECO:0000256" key="1">
    <source>
        <dbReference type="ARBA" id="ARBA00006547"/>
    </source>
</evidence>
<sequence>MANSHPTTEPSTHASAYTAAQITIWLQHLRLPRAYRTYIANPSTFPQTFESLRTLMRCQISRFPFENLSVHYSPTHIVDIRPAILYDKLLGPNANGRGGYCLEVSIFFHHMLRGLGFQTYMTGARIRPRVDGVPGGEYSGIIHTTNIVHLPTGQKYSLDVGFGGDGPTTPLPLQTPSPPTQARILSNLGTQQIRLLQSHIPCQSPFLTLPNTAESEHHKFWIYQYRNKPMDEWNSFYCFSEMEFFEGDFEVVNLFACLRSPVHRGRVLVVRFLRGVDLVDLDFDLVGGVISRNSGGEEGLIEEGSGEVNIIGKVMLVDQVIKVNVGGKTRVVHEFDTEEGRVQALWKYFEIRLTEEEKEGIKGWDKELV</sequence>
<dbReference type="InterPro" id="IPR038765">
    <property type="entry name" value="Papain-like_cys_pep_sf"/>
</dbReference>
<dbReference type="Proteomes" id="UP000188318">
    <property type="component" value="Unassembled WGS sequence"/>
</dbReference>